<proteinExistence type="predicted"/>
<accession>A0AAE3R3C2</accession>
<comment type="caution">
    <text evidence="1">The sequence shown here is derived from an EMBL/GenBank/DDBJ whole genome shotgun (WGS) entry which is preliminary data.</text>
</comment>
<name>A0AAE3R3C2_9BACT</name>
<dbReference type="AlphaFoldDB" id="A0AAE3R3C2"/>
<evidence type="ECO:0000313" key="1">
    <source>
        <dbReference type="EMBL" id="MDJ1502385.1"/>
    </source>
</evidence>
<sequence>MQTKDVTIYDCDNHSESIIVGYAAELLEQSLKTAIVIEVEDEKDVALSLGQLRVLFNKFIQYTTKIQLFIIGNSSIVSQMLQILPANIQFHNLDDQKQTEQILSFLTKTDNN</sequence>
<gene>
    <name evidence="1" type="ORF">QNI22_17090</name>
</gene>
<organism evidence="1 2">
    <name type="scientific">Xanthocytophaga agilis</name>
    <dbReference type="NCBI Taxonomy" id="3048010"/>
    <lineage>
        <taxon>Bacteria</taxon>
        <taxon>Pseudomonadati</taxon>
        <taxon>Bacteroidota</taxon>
        <taxon>Cytophagia</taxon>
        <taxon>Cytophagales</taxon>
        <taxon>Rhodocytophagaceae</taxon>
        <taxon>Xanthocytophaga</taxon>
    </lineage>
</organism>
<keyword evidence="2" id="KW-1185">Reference proteome</keyword>
<dbReference type="EMBL" id="JASJOU010000005">
    <property type="protein sequence ID" value="MDJ1502385.1"/>
    <property type="molecule type" value="Genomic_DNA"/>
</dbReference>
<dbReference type="RefSeq" id="WP_314512407.1">
    <property type="nucleotide sequence ID" value="NZ_JASJOU010000005.1"/>
</dbReference>
<evidence type="ECO:0000313" key="2">
    <source>
        <dbReference type="Proteomes" id="UP001232063"/>
    </source>
</evidence>
<reference evidence="1" key="1">
    <citation type="submission" date="2023-05" db="EMBL/GenBank/DDBJ databases">
        <authorList>
            <person name="Zhang X."/>
        </authorList>
    </citation>
    <scope>NUCLEOTIDE SEQUENCE</scope>
    <source>
        <strain evidence="1">BD1B2-1</strain>
    </source>
</reference>
<protein>
    <submittedName>
        <fullName evidence="1">Uncharacterized protein</fullName>
    </submittedName>
</protein>
<dbReference type="Proteomes" id="UP001232063">
    <property type="component" value="Unassembled WGS sequence"/>
</dbReference>